<dbReference type="KEGG" id="xba:C7S18_03575"/>
<proteinExistence type="predicted"/>
<reference evidence="2 3" key="2">
    <citation type="submission" date="2018-03" db="EMBL/GenBank/DDBJ databases">
        <authorList>
            <person name="Keele B.F."/>
        </authorList>
    </citation>
    <scope>NUCLEOTIDE SEQUENCE [LARGE SCALE GENOMIC DNA]</scope>
    <source>
        <strain evidence="2 3">D13</strain>
    </source>
</reference>
<evidence type="ECO:0000313" key="2">
    <source>
        <dbReference type="EMBL" id="AVP96324.1"/>
    </source>
</evidence>
<gene>
    <name evidence="2" type="ORF">C7S18_03575</name>
</gene>
<dbReference type="RefSeq" id="WP_106890253.1">
    <property type="nucleotide sequence ID" value="NZ_CP027860.1"/>
</dbReference>
<dbReference type="Gene3D" id="2.60.120.620">
    <property type="entry name" value="q2cbj1_9rhob like domain"/>
    <property type="match status" value="1"/>
</dbReference>
<reference evidence="2 3" key="1">
    <citation type="submission" date="2018-03" db="EMBL/GenBank/DDBJ databases">
        <title>Ahniella affigens gen. nov., sp. nov., a gammaproteobacterium isolated from sandy soil near a stream.</title>
        <authorList>
            <person name="Ko Y."/>
            <person name="Kim J.-H."/>
        </authorList>
    </citation>
    <scope>NUCLEOTIDE SEQUENCE [LARGE SCALE GENOMIC DNA]</scope>
    <source>
        <strain evidence="2 3">D13</strain>
    </source>
</reference>
<dbReference type="Pfam" id="PF13640">
    <property type="entry name" value="2OG-FeII_Oxy_3"/>
    <property type="match status" value="1"/>
</dbReference>
<accession>A0A2P1PN94</accession>
<dbReference type="AlphaFoldDB" id="A0A2P1PN94"/>
<keyword evidence="3" id="KW-1185">Reference proteome</keyword>
<dbReference type="EMBL" id="CP027860">
    <property type="protein sequence ID" value="AVP96324.1"/>
    <property type="molecule type" value="Genomic_DNA"/>
</dbReference>
<organism evidence="2 3">
    <name type="scientific">Ahniella affigens</name>
    <dbReference type="NCBI Taxonomy" id="2021234"/>
    <lineage>
        <taxon>Bacteria</taxon>
        <taxon>Pseudomonadati</taxon>
        <taxon>Pseudomonadota</taxon>
        <taxon>Gammaproteobacteria</taxon>
        <taxon>Lysobacterales</taxon>
        <taxon>Rhodanobacteraceae</taxon>
        <taxon>Ahniella</taxon>
    </lineage>
</organism>
<feature type="domain" description="Prolyl 4-hydroxylase alpha subunit Fe(2+) 2OG dioxygenase" evidence="1">
    <location>
        <begin position="134"/>
        <end position="223"/>
    </location>
</feature>
<name>A0A2P1PN94_9GAMM</name>
<dbReference type="Proteomes" id="UP000241074">
    <property type="component" value="Chromosome"/>
</dbReference>
<sequence>MLTDLIDVTEGVITPDICQQIIRRFEASPHKKVGEVGSGVDRSMKDSRDITISRYPEWQDVEEHLNTAMMGCLCAYLRKYPHALTASLAIGTRDPKSGVTKMLRPEDLQGLSDEALIPFVRYAFRPGMINVQGYRADEGGYPYWHCEQYPKAKDTQCEALHRVLLWSVYLNEEFEAGETEFLFQQRLVKPKTGAMILAPASFSHTHRGNKPTGGDKYIATSWVLFRRSEDLFPA</sequence>
<evidence type="ECO:0000259" key="1">
    <source>
        <dbReference type="Pfam" id="PF13640"/>
    </source>
</evidence>
<dbReference type="OrthoDB" id="564897at2"/>
<evidence type="ECO:0000313" key="3">
    <source>
        <dbReference type="Proteomes" id="UP000241074"/>
    </source>
</evidence>
<protein>
    <submittedName>
        <fullName evidence="2">2OG-Fe(II) oxygenase</fullName>
    </submittedName>
</protein>
<dbReference type="InterPro" id="IPR044862">
    <property type="entry name" value="Pro_4_hyd_alph_FE2OG_OXY"/>
</dbReference>